<dbReference type="AlphaFoldDB" id="A0A9P4TCH4"/>
<keyword evidence="3" id="KW-1185">Reference proteome</keyword>
<protein>
    <recommendedName>
        <fullName evidence="1">Aminoglycoside phosphotransferase domain-containing protein</fullName>
    </recommendedName>
</protein>
<dbReference type="OrthoDB" id="2906425at2759"/>
<sequence length="265" mass="30000">MAELLDTNGNKRLAKEFGVQGQAIANDVVILHEMSGCRVTLRPGSVVVKEGRRVKLEEVQALKLAAQHELPVPRVHDSGPGESDGENYIKMDYIEGRPLDEIWGTYTTEQKSSICQQLRDIIIKMRSIPHDTGLIGSCSGGIAYDTRLYTQHSGGPFSDEATFNSSFYFDLVHTASDGIRTALSNQLRTDHRIVFSHGDIAQHNIMVKDGQIIALFDWENGGWYPEHWDYIKFFERPSEHRDWKNYANDIFPVIYDHELAAHQAI</sequence>
<dbReference type="Gene3D" id="3.30.200.150">
    <property type="match status" value="1"/>
</dbReference>
<dbReference type="PANTHER" id="PTHR21310">
    <property type="entry name" value="AMINOGLYCOSIDE PHOSPHOTRANSFERASE-RELATED-RELATED"/>
    <property type="match status" value="1"/>
</dbReference>
<dbReference type="InterPro" id="IPR002575">
    <property type="entry name" value="Aminoglycoside_PTrfase"/>
</dbReference>
<organism evidence="2 3">
    <name type="scientific">Curvularia kusanoi</name>
    <name type="common">Cochliobolus kusanoi</name>
    <dbReference type="NCBI Taxonomy" id="90978"/>
    <lineage>
        <taxon>Eukaryota</taxon>
        <taxon>Fungi</taxon>
        <taxon>Dikarya</taxon>
        <taxon>Ascomycota</taxon>
        <taxon>Pezizomycotina</taxon>
        <taxon>Dothideomycetes</taxon>
        <taxon>Pleosporomycetidae</taxon>
        <taxon>Pleosporales</taxon>
        <taxon>Pleosporineae</taxon>
        <taxon>Pleosporaceae</taxon>
        <taxon>Curvularia</taxon>
    </lineage>
</organism>
<feature type="domain" description="Aminoglycoside phosphotransferase" evidence="1">
    <location>
        <begin position="44"/>
        <end position="242"/>
    </location>
</feature>
<gene>
    <name evidence="2" type="ORF">E8E13_005997</name>
</gene>
<dbReference type="Pfam" id="PF01636">
    <property type="entry name" value="APH"/>
    <property type="match status" value="1"/>
</dbReference>
<evidence type="ECO:0000259" key="1">
    <source>
        <dbReference type="Pfam" id="PF01636"/>
    </source>
</evidence>
<reference evidence="2" key="1">
    <citation type="submission" date="2019-04" db="EMBL/GenBank/DDBJ databases">
        <title>Sequencing of skin fungus with MAO and IRED activity.</title>
        <authorList>
            <person name="Marsaioli A.J."/>
            <person name="Bonatto J.M.C."/>
            <person name="Reis Junior O."/>
        </authorList>
    </citation>
    <scope>NUCLEOTIDE SEQUENCE</scope>
    <source>
        <strain evidence="2">30M1</strain>
    </source>
</reference>
<dbReference type="InterPro" id="IPR051678">
    <property type="entry name" value="AGP_Transferase"/>
</dbReference>
<dbReference type="EMBL" id="SWKU01000013">
    <property type="protein sequence ID" value="KAF3001344.1"/>
    <property type="molecule type" value="Genomic_DNA"/>
</dbReference>
<proteinExistence type="predicted"/>
<dbReference type="PANTHER" id="PTHR21310:SF58">
    <property type="entry name" value="AMINOGLYCOSIDE PHOSPHOTRANSFERASE DOMAIN-CONTAINING PROTEIN"/>
    <property type="match status" value="1"/>
</dbReference>
<accession>A0A9P4TCH4</accession>
<dbReference type="Gene3D" id="3.90.1200.10">
    <property type="match status" value="1"/>
</dbReference>
<dbReference type="SUPFAM" id="SSF56112">
    <property type="entry name" value="Protein kinase-like (PK-like)"/>
    <property type="match status" value="1"/>
</dbReference>
<evidence type="ECO:0000313" key="3">
    <source>
        <dbReference type="Proteomes" id="UP000801428"/>
    </source>
</evidence>
<evidence type="ECO:0000313" key="2">
    <source>
        <dbReference type="EMBL" id="KAF3001344.1"/>
    </source>
</evidence>
<dbReference type="Proteomes" id="UP000801428">
    <property type="component" value="Unassembled WGS sequence"/>
</dbReference>
<dbReference type="CDD" id="cd05120">
    <property type="entry name" value="APH_ChoK_like"/>
    <property type="match status" value="1"/>
</dbReference>
<dbReference type="InterPro" id="IPR011009">
    <property type="entry name" value="Kinase-like_dom_sf"/>
</dbReference>
<comment type="caution">
    <text evidence="2">The sequence shown here is derived from an EMBL/GenBank/DDBJ whole genome shotgun (WGS) entry which is preliminary data.</text>
</comment>
<name>A0A9P4TCH4_CURKU</name>